<proteinExistence type="predicted"/>
<dbReference type="HOGENOM" id="CLU_783346_0_0_1"/>
<evidence type="ECO:0000313" key="3">
    <source>
        <dbReference type="Proteomes" id="UP000022910"/>
    </source>
</evidence>
<keyword evidence="3" id="KW-1185">Reference proteome</keyword>
<feature type="domain" description="TLDc" evidence="1">
    <location>
        <begin position="187"/>
        <end position="351"/>
    </location>
</feature>
<dbReference type="PROSITE" id="PS51886">
    <property type="entry name" value="TLDC"/>
    <property type="match status" value="1"/>
</dbReference>
<dbReference type="AlphaFoldDB" id="A0A015N0Z5"/>
<evidence type="ECO:0000259" key="1">
    <source>
        <dbReference type="PROSITE" id="PS51886"/>
    </source>
</evidence>
<name>A0A015N0Z5_RHIIW</name>
<dbReference type="InterPro" id="IPR006571">
    <property type="entry name" value="TLDc_dom"/>
</dbReference>
<dbReference type="PANTHER" id="PTHR23354">
    <property type="entry name" value="NUCLEOLAR PROTEIN 7/ESTROGEN RECEPTOR COACTIVATOR-RELATED"/>
    <property type="match status" value="1"/>
</dbReference>
<evidence type="ECO:0000313" key="2">
    <source>
        <dbReference type="EMBL" id="EXX72728.1"/>
    </source>
</evidence>
<dbReference type="Proteomes" id="UP000022910">
    <property type="component" value="Unassembled WGS sequence"/>
</dbReference>
<protein>
    <recommendedName>
        <fullName evidence="1">TLDc domain-containing protein</fullName>
    </recommendedName>
</protein>
<dbReference type="OrthoDB" id="25620at2759"/>
<gene>
    <name evidence="2" type="ORF">RirG_066540</name>
</gene>
<organism evidence="2 3">
    <name type="scientific">Rhizophagus irregularis (strain DAOM 197198w)</name>
    <name type="common">Glomus intraradices</name>
    <dbReference type="NCBI Taxonomy" id="1432141"/>
    <lineage>
        <taxon>Eukaryota</taxon>
        <taxon>Fungi</taxon>
        <taxon>Fungi incertae sedis</taxon>
        <taxon>Mucoromycota</taxon>
        <taxon>Glomeromycotina</taxon>
        <taxon>Glomeromycetes</taxon>
        <taxon>Glomerales</taxon>
        <taxon>Glomeraceae</taxon>
        <taxon>Rhizophagus</taxon>
    </lineage>
</organism>
<comment type="caution">
    <text evidence="2">The sequence shown here is derived from an EMBL/GenBank/DDBJ whole genome shotgun (WGS) entry which is preliminary data.</text>
</comment>
<dbReference type="Pfam" id="PF07534">
    <property type="entry name" value="TLD"/>
    <property type="match status" value="1"/>
</dbReference>
<sequence length="354" mass="40732">MIINKKMTEEYDQLIEVQIQAILKIYLSYVKSVGKGDSLIKPNPGYDSSEELEELYQKLAVIYHKRVPDEELKESIVGDIKQYQKNLLKQGTSDIEKRTKYLNHIPKCLHLTIEKFKKEQKFWLYKPILDVISAASDDVDDDVDDDDDNNRSYVEVKWGTTVGIVIDNWITKLYRNKGKNETRINSEIINKDHIKLFTHWINKKDQSAYNSFNNKYEFKLIYSSNKDGSVPMDFHAKCDYIRETITVVKVNTGQIIGGYNPVSWNIVNSKYYHSNDCFIFNISSHTTAKIGRAGINTNSIFCNSGYMPTFGGGADLRIYSDKSGYCIPSTYPDIGLPTNFNFSVFEVFQVISKT</sequence>
<dbReference type="SMART" id="SM00584">
    <property type="entry name" value="TLDc"/>
    <property type="match status" value="1"/>
</dbReference>
<dbReference type="EMBL" id="JEMT01015087">
    <property type="protein sequence ID" value="EXX72728.1"/>
    <property type="molecule type" value="Genomic_DNA"/>
</dbReference>
<reference evidence="2 3" key="1">
    <citation type="submission" date="2014-02" db="EMBL/GenBank/DDBJ databases">
        <title>Single nucleus genome sequencing reveals high similarity among nuclei of an endomycorrhizal fungus.</title>
        <authorList>
            <person name="Lin K."/>
            <person name="Geurts R."/>
            <person name="Zhang Z."/>
            <person name="Limpens E."/>
            <person name="Saunders D.G."/>
            <person name="Mu D."/>
            <person name="Pang E."/>
            <person name="Cao H."/>
            <person name="Cha H."/>
            <person name="Lin T."/>
            <person name="Zhou Q."/>
            <person name="Shang Y."/>
            <person name="Li Y."/>
            <person name="Ivanov S."/>
            <person name="Sharma T."/>
            <person name="Velzen R.V."/>
            <person name="Ruijter N.D."/>
            <person name="Aanen D.K."/>
            <person name="Win J."/>
            <person name="Kamoun S."/>
            <person name="Bisseling T."/>
            <person name="Huang S."/>
        </authorList>
    </citation>
    <scope>NUCLEOTIDE SEQUENCE [LARGE SCALE GENOMIC DNA]</scope>
    <source>
        <strain evidence="3">DAOM197198w</strain>
    </source>
</reference>
<accession>A0A015N0Z5</accession>